<name>A0A382PCC1_9ZZZZ</name>
<dbReference type="AlphaFoldDB" id="A0A382PCC1"/>
<feature type="non-terminal residue" evidence="1">
    <location>
        <position position="52"/>
    </location>
</feature>
<dbReference type="EMBL" id="UINC01105526">
    <property type="protein sequence ID" value="SVC69521.1"/>
    <property type="molecule type" value="Genomic_DNA"/>
</dbReference>
<gene>
    <name evidence="1" type="ORF">METZ01_LOCUS322375</name>
</gene>
<sequence length="52" mass="5837">MGFFSSVLIRIKGFFLQAGDDIVSGSTSSIKATYRTIEEQESKRYNQMLDAV</sequence>
<evidence type="ECO:0000313" key="1">
    <source>
        <dbReference type="EMBL" id="SVC69521.1"/>
    </source>
</evidence>
<accession>A0A382PCC1</accession>
<protein>
    <submittedName>
        <fullName evidence="1">Uncharacterized protein</fullName>
    </submittedName>
</protein>
<proteinExistence type="predicted"/>
<reference evidence="1" key="1">
    <citation type="submission" date="2018-05" db="EMBL/GenBank/DDBJ databases">
        <authorList>
            <person name="Lanie J.A."/>
            <person name="Ng W.-L."/>
            <person name="Kazmierczak K.M."/>
            <person name="Andrzejewski T.M."/>
            <person name="Davidsen T.M."/>
            <person name="Wayne K.J."/>
            <person name="Tettelin H."/>
            <person name="Glass J.I."/>
            <person name="Rusch D."/>
            <person name="Podicherti R."/>
            <person name="Tsui H.-C.T."/>
            <person name="Winkler M.E."/>
        </authorList>
    </citation>
    <scope>NUCLEOTIDE SEQUENCE</scope>
</reference>
<organism evidence="1">
    <name type="scientific">marine metagenome</name>
    <dbReference type="NCBI Taxonomy" id="408172"/>
    <lineage>
        <taxon>unclassified sequences</taxon>
        <taxon>metagenomes</taxon>
        <taxon>ecological metagenomes</taxon>
    </lineage>
</organism>